<protein>
    <submittedName>
        <fullName evidence="2">Uncharacterized protein</fullName>
    </submittedName>
</protein>
<feature type="compositionally biased region" description="Polar residues" evidence="1">
    <location>
        <begin position="147"/>
        <end position="156"/>
    </location>
</feature>
<dbReference type="Proteomes" id="UP000260273">
    <property type="component" value="Segment"/>
</dbReference>
<dbReference type="EMBL" id="MH576960">
    <property type="protein sequence ID" value="AXH66084.1"/>
    <property type="molecule type" value="Genomic_DNA"/>
</dbReference>
<keyword evidence="3" id="KW-1185">Reference proteome</keyword>
<accession>A0A345M6G3</accession>
<dbReference type="RefSeq" id="YP_010097439.1">
    <property type="nucleotide sequence ID" value="NC_055758.1"/>
</dbReference>
<sequence>MTPARLAFPPRWRVGSDSTGEALHQGEDLMAFDPVHLVHPKTGVVVEATTAVDLTNFRFNDGYVPFETATALTKAEGGEEKYPKLVEGLKQVETINKERAEAESKSDDAPAETETADTAGADEKAAKAPASKPAGSAKSGTAKSGTDASGNQVGVN</sequence>
<evidence type="ECO:0000313" key="3">
    <source>
        <dbReference type="Proteomes" id="UP000260273"/>
    </source>
</evidence>
<proteinExistence type="predicted"/>
<evidence type="ECO:0000256" key="1">
    <source>
        <dbReference type="SAM" id="MobiDB-lite"/>
    </source>
</evidence>
<dbReference type="GeneID" id="65115103"/>
<evidence type="ECO:0000313" key="2">
    <source>
        <dbReference type="EMBL" id="AXH66084.1"/>
    </source>
</evidence>
<organism evidence="2 3">
    <name type="scientific">Gordonia phage Pleakley</name>
    <dbReference type="NCBI Taxonomy" id="2283246"/>
    <lineage>
        <taxon>Viruses</taxon>
        <taxon>Duplodnaviria</taxon>
        <taxon>Heunggongvirae</taxon>
        <taxon>Uroviricota</taxon>
        <taxon>Caudoviricetes</taxon>
        <taxon>Zierdtviridae</taxon>
        <taxon>Emilbogenvirinae</taxon>
        <taxon>Pleakleyvirus</taxon>
        <taxon>Pleakleyvirus pleakley</taxon>
    </lineage>
</organism>
<name>A0A345M6G3_9CAUD</name>
<feature type="compositionally biased region" description="Low complexity" evidence="1">
    <location>
        <begin position="127"/>
        <end position="146"/>
    </location>
</feature>
<feature type="compositionally biased region" description="Basic and acidic residues" evidence="1">
    <location>
        <begin position="96"/>
        <end position="108"/>
    </location>
</feature>
<feature type="region of interest" description="Disordered" evidence="1">
    <location>
        <begin position="1"/>
        <end position="20"/>
    </location>
</feature>
<gene>
    <name evidence="2" type="primary">45</name>
    <name evidence="2" type="ORF">SEA_PLEAKLEY_45</name>
</gene>
<feature type="region of interest" description="Disordered" evidence="1">
    <location>
        <begin position="96"/>
        <end position="156"/>
    </location>
</feature>
<dbReference type="KEGG" id="vg:65115103"/>
<reference evidence="3" key="1">
    <citation type="submission" date="2018-07" db="EMBL/GenBank/DDBJ databases">
        <authorList>
            <person name="Quirk P.G."/>
            <person name="Krulwich T.A."/>
        </authorList>
    </citation>
    <scope>NUCLEOTIDE SEQUENCE [LARGE SCALE GENOMIC DNA]</scope>
</reference>